<sequence>MPPRHSRGAPWFSGYASDLFRYFREVRSLCERENCFDDQEWAKWVCWYASSKVSDSWYEFVEDQLSWPEFAVAIACLYPRSREWDQQYSRNDLYSLVDSRARREVCTEEELMNYRLYFLDLATYLRVSKQLEADKLEDLYLQGFNKEFQREIVRKMRHDNRRRHLDDPWPMQQVTYTATRLLHKGFRSERARTSAGDYYEPRSDPESSSGRQRLSTKCFLPTATHDSLTSSVQGSTELSGYIECKKVPKLVSTSRAQPPSSSEKTNSEDRSPGRLVEAAAVTSFETKEFFLSTNRILTTELQEAVELERVEPALVEEPLTTKVPFEFEANYNTQRGFSFCSYRASLMATGVSLQESYLRGRGSERSNLGVPAVSRNTHQLTNDPFRSKIPLEFKAERLEEHPKPTGVGVEGLEALTGSLEVERLAYKEVVDSHRAPQHMNHIKSKVIARRIQIEEPSRLIIQRKPPDEVLRIEMLRHAARVDDLTLEVFHSSAGPAIYILFENPSRESMRALGWLREITTIGYEEWGEQGKPDVYNGQLSRYEERRQRLDLAQINGHFKLRWRASKIQHRTSMDREPNGSSLYFCFPGFYLRVHFSKVGGDIEEGTHLYTVQQRISKSQQDTRDARSIEAMPSGLEGPSLSLLFKPFYLQLPRFRDHEFLQSTIESLSVDALTVQRSRSGQPATASLQDEDAYITVDRSELVGRHIVERLANGDSIPVLDIVQRHHEVSFYSGDTTDEWDMLDILERSGITYIVQNALLRRGAEDPSVYSWGYVEGT</sequence>
<keyword evidence="3" id="KW-1185">Reference proteome</keyword>
<protein>
    <submittedName>
        <fullName evidence="2">Uncharacterized protein</fullName>
    </submittedName>
</protein>
<dbReference type="OrthoDB" id="2704981at2759"/>
<feature type="compositionally biased region" description="Polar residues" evidence="1">
    <location>
        <begin position="252"/>
        <end position="264"/>
    </location>
</feature>
<name>A0A0C3N0X5_PISTI</name>
<evidence type="ECO:0000313" key="3">
    <source>
        <dbReference type="Proteomes" id="UP000054217"/>
    </source>
</evidence>
<gene>
    <name evidence="2" type="ORF">M404DRAFT_34712</name>
</gene>
<feature type="region of interest" description="Disordered" evidence="1">
    <location>
        <begin position="252"/>
        <end position="273"/>
    </location>
</feature>
<dbReference type="Proteomes" id="UP000054217">
    <property type="component" value="Unassembled WGS sequence"/>
</dbReference>
<dbReference type="EMBL" id="KN832086">
    <property type="protein sequence ID" value="KIN94759.1"/>
    <property type="molecule type" value="Genomic_DNA"/>
</dbReference>
<dbReference type="InParanoid" id="A0A0C3N0X5"/>
<accession>A0A0C3N0X5</accession>
<evidence type="ECO:0000313" key="2">
    <source>
        <dbReference type="EMBL" id="KIN94759.1"/>
    </source>
</evidence>
<evidence type="ECO:0000256" key="1">
    <source>
        <dbReference type="SAM" id="MobiDB-lite"/>
    </source>
</evidence>
<reference evidence="3" key="2">
    <citation type="submission" date="2015-01" db="EMBL/GenBank/DDBJ databases">
        <title>Evolutionary Origins and Diversification of the Mycorrhizal Mutualists.</title>
        <authorList>
            <consortium name="DOE Joint Genome Institute"/>
            <consortium name="Mycorrhizal Genomics Consortium"/>
            <person name="Kohler A."/>
            <person name="Kuo A."/>
            <person name="Nagy L.G."/>
            <person name="Floudas D."/>
            <person name="Copeland A."/>
            <person name="Barry K.W."/>
            <person name="Cichocki N."/>
            <person name="Veneault-Fourrey C."/>
            <person name="LaButti K."/>
            <person name="Lindquist E.A."/>
            <person name="Lipzen A."/>
            <person name="Lundell T."/>
            <person name="Morin E."/>
            <person name="Murat C."/>
            <person name="Riley R."/>
            <person name="Ohm R."/>
            <person name="Sun H."/>
            <person name="Tunlid A."/>
            <person name="Henrissat B."/>
            <person name="Grigoriev I.V."/>
            <person name="Hibbett D.S."/>
            <person name="Martin F."/>
        </authorList>
    </citation>
    <scope>NUCLEOTIDE SEQUENCE [LARGE SCALE GENOMIC DNA]</scope>
    <source>
        <strain evidence="3">Marx 270</strain>
    </source>
</reference>
<reference evidence="2 3" key="1">
    <citation type="submission" date="2014-04" db="EMBL/GenBank/DDBJ databases">
        <authorList>
            <consortium name="DOE Joint Genome Institute"/>
            <person name="Kuo A."/>
            <person name="Kohler A."/>
            <person name="Costa M.D."/>
            <person name="Nagy L.G."/>
            <person name="Floudas D."/>
            <person name="Copeland A."/>
            <person name="Barry K.W."/>
            <person name="Cichocki N."/>
            <person name="Veneault-Fourrey C."/>
            <person name="LaButti K."/>
            <person name="Lindquist E.A."/>
            <person name="Lipzen A."/>
            <person name="Lundell T."/>
            <person name="Morin E."/>
            <person name="Murat C."/>
            <person name="Sun H."/>
            <person name="Tunlid A."/>
            <person name="Henrissat B."/>
            <person name="Grigoriev I.V."/>
            <person name="Hibbett D.S."/>
            <person name="Martin F."/>
            <person name="Nordberg H.P."/>
            <person name="Cantor M.N."/>
            <person name="Hua S.X."/>
        </authorList>
    </citation>
    <scope>NUCLEOTIDE SEQUENCE [LARGE SCALE GENOMIC DNA]</scope>
    <source>
        <strain evidence="2 3">Marx 270</strain>
    </source>
</reference>
<dbReference type="AlphaFoldDB" id="A0A0C3N0X5"/>
<organism evidence="2 3">
    <name type="scientific">Pisolithus tinctorius Marx 270</name>
    <dbReference type="NCBI Taxonomy" id="870435"/>
    <lineage>
        <taxon>Eukaryota</taxon>
        <taxon>Fungi</taxon>
        <taxon>Dikarya</taxon>
        <taxon>Basidiomycota</taxon>
        <taxon>Agaricomycotina</taxon>
        <taxon>Agaricomycetes</taxon>
        <taxon>Agaricomycetidae</taxon>
        <taxon>Boletales</taxon>
        <taxon>Sclerodermatineae</taxon>
        <taxon>Pisolithaceae</taxon>
        <taxon>Pisolithus</taxon>
    </lineage>
</organism>
<proteinExistence type="predicted"/>
<feature type="region of interest" description="Disordered" evidence="1">
    <location>
        <begin position="192"/>
        <end position="214"/>
    </location>
</feature>
<dbReference type="HOGENOM" id="CLU_360196_0_0_1"/>